<comment type="caution">
    <text evidence="2">The sequence shown here is derived from an EMBL/GenBank/DDBJ whole genome shotgun (WGS) entry which is preliminary data.</text>
</comment>
<accession>A0ABC8TTW6</accession>
<dbReference type="PANTHER" id="PTHR31170">
    <property type="entry name" value="BNAC04G53230D PROTEIN"/>
    <property type="match status" value="1"/>
</dbReference>
<dbReference type="InterPro" id="IPR004158">
    <property type="entry name" value="DUF247_pln"/>
</dbReference>
<dbReference type="PANTHER" id="PTHR31170:SF20">
    <property type="entry name" value="DUF247 DOMAIN PROTEIN"/>
    <property type="match status" value="1"/>
</dbReference>
<evidence type="ECO:0000313" key="3">
    <source>
        <dbReference type="Proteomes" id="UP001642360"/>
    </source>
</evidence>
<feature type="transmembrane region" description="Helical" evidence="1">
    <location>
        <begin position="478"/>
        <end position="499"/>
    </location>
</feature>
<reference evidence="2 3" key="1">
    <citation type="submission" date="2024-02" db="EMBL/GenBank/DDBJ databases">
        <authorList>
            <person name="Vignale AGUSTIN F."/>
            <person name="Sosa J E."/>
            <person name="Modenutti C."/>
        </authorList>
    </citation>
    <scope>NUCLEOTIDE SEQUENCE [LARGE SCALE GENOMIC DNA]</scope>
</reference>
<name>A0ABC8TTW6_9AQUA</name>
<evidence type="ECO:0000313" key="2">
    <source>
        <dbReference type="EMBL" id="CAK9172884.1"/>
    </source>
</evidence>
<organism evidence="2 3">
    <name type="scientific">Ilex paraguariensis</name>
    <name type="common">yerba mate</name>
    <dbReference type="NCBI Taxonomy" id="185542"/>
    <lineage>
        <taxon>Eukaryota</taxon>
        <taxon>Viridiplantae</taxon>
        <taxon>Streptophyta</taxon>
        <taxon>Embryophyta</taxon>
        <taxon>Tracheophyta</taxon>
        <taxon>Spermatophyta</taxon>
        <taxon>Magnoliopsida</taxon>
        <taxon>eudicotyledons</taxon>
        <taxon>Gunneridae</taxon>
        <taxon>Pentapetalae</taxon>
        <taxon>asterids</taxon>
        <taxon>campanulids</taxon>
        <taxon>Aquifoliales</taxon>
        <taxon>Aquifoliaceae</taxon>
        <taxon>Ilex</taxon>
    </lineage>
</organism>
<keyword evidence="1" id="KW-0472">Membrane</keyword>
<keyword evidence="3" id="KW-1185">Reference proteome</keyword>
<sequence length="503" mass="57787">MSTSGLPEHKIWIESVEKRLGAIKENPNVYSSIYKVPTKLRQLEEHVYTPSTVSIGPFHHGRSDLHAMEEHKWLYMLSFLQRTPDGIRTLKKCADALQDFEQVARRYYAENIGPSYHSRSDLLAMEQKNWRCMLSLLHQALNPRKNSDECAISESKENTGKYYADQHTNCNKEAESSFLEILLVDGCFILELLLRCTDKKFKDEDDPITSNAWMVPAIRRDLALLENQIPFEVLQKLFDTVRLSCSPTDPLTSACSCSLPEHAMLFFQPVLNTDRDPSISKELGQYNRHFLGMLHKFYLPQNPPIKCSEDKKACGFRYCATELSEAGIKFKNGTQGRLLDITTSKGVVVIPPFSIDETLDLLLRNLIAFEQCSFRTTHHISSYVFLMSGLIKSSNDIKFLQSKGILTNILGKAEDASTFFSRMYNGVVLKEFYFTELCEEVNAYTKSWWHYHRIKALLQFKCRRYLHELIGDYFSNPWRAASAFAAVVLLVLTVLQTIYTMRA</sequence>
<dbReference type="Pfam" id="PF03140">
    <property type="entry name" value="DUF247"/>
    <property type="match status" value="1"/>
</dbReference>
<keyword evidence="1" id="KW-1133">Transmembrane helix</keyword>
<proteinExistence type="predicted"/>
<dbReference type="AlphaFoldDB" id="A0ABC8TTW6"/>
<keyword evidence="1" id="KW-0812">Transmembrane</keyword>
<dbReference type="EMBL" id="CAUOFW020006089">
    <property type="protein sequence ID" value="CAK9172884.1"/>
    <property type="molecule type" value="Genomic_DNA"/>
</dbReference>
<gene>
    <name evidence="2" type="ORF">ILEXP_LOCUS42570</name>
</gene>
<dbReference type="Proteomes" id="UP001642360">
    <property type="component" value="Unassembled WGS sequence"/>
</dbReference>
<protein>
    <submittedName>
        <fullName evidence="2">Uncharacterized protein</fullName>
    </submittedName>
</protein>
<evidence type="ECO:0000256" key="1">
    <source>
        <dbReference type="SAM" id="Phobius"/>
    </source>
</evidence>